<evidence type="ECO:0000313" key="2">
    <source>
        <dbReference type="Proteomes" id="UP000249891"/>
    </source>
</evidence>
<evidence type="ECO:0000313" key="1">
    <source>
        <dbReference type="EMBL" id="SQA77891.1"/>
    </source>
</evidence>
<reference evidence="1 2" key="1">
    <citation type="submission" date="2018-06" db="EMBL/GenBank/DDBJ databases">
        <authorList>
            <consortium name="Pathogen Informatics"/>
            <person name="Doyle S."/>
        </authorList>
    </citation>
    <scope>NUCLEOTIDE SEQUENCE [LARGE SCALE GENOMIC DNA]</scope>
    <source>
        <strain evidence="1 2">NCTC11546</strain>
    </source>
</reference>
<name>A0A2X2RNA7_CAPOC</name>
<dbReference type="EMBL" id="UARG01000017">
    <property type="protein sequence ID" value="SQA77891.1"/>
    <property type="molecule type" value="Genomic_DNA"/>
</dbReference>
<dbReference type="RefSeq" id="WP_128091244.1">
    <property type="nucleotide sequence ID" value="NZ_UARG01000017.1"/>
</dbReference>
<dbReference type="Proteomes" id="UP000249891">
    <property type="component" value="Unassembled WGS sequence"/>
</dbReference>
<evidence type="ECO:0008006" key="3">
    <source>
        <dbReference type="Google" id="ProtNLM"/>
    </source>
</evidence>
<gene>
    <name evidence="1" type="ORF">NCTC11546_01116</name>
</gene>
<sequence length="240" mass="28822">MITLQEIEQTYHFKYPTLYYQLWEDGMLDIRWQEGWWKNIFPELKKNPPLLLFREQFSVIEDTEEIILLLKNSDSKKEIKSNYLLVPFARECAGDIYFFYNSENSKPTPRVIKHWEDYGSAEILADNLQNFIFYGMLSMVHSIYTKAPICLGDFYENIANLFRTHRPYLTEEQAEVIEKIYSRKLTTYKAIQVKKDNLLTALIHYQDYTALLSDEEFEELMKEYNPILVSEEERHFFLLE</sequence>
<protein>
    <recommendedName>
        <fullName evidence="3">Knr4/Smi1-like domain-containing protein</fullName>
    </recommendedName>
</protein>
<dbReference type="AlphaFoldDB" id="A0A2X2RNA7"/>
<proteinExistence type="predicted"/>
<organism evidence="1 2">
    <name type="scientific">Capnocytophaga ochracea</name>
    <dbReference type="NCBI Taxonomy" id="1018"/>
    <lineage>
        <taxon>Bacteria</taxon>
        <taxon>Pseudomonadati</taxon>
        <taxon>Bacteroidota</taxon>
        <taxon>Flavobacteriia</taxon>
        <taxon>Flavobacteriales</taxon>
        <taxon>Flavobacteriaceae</taxon>
        <taxon>Capnocytophaga</taxon>
    </lineage>
</organism>
<accession>A0A2X2RNA7</accession>